<feature type="domain" description="DUF155" evidence="2">
    <location>
        <begin position="37"/>
        <end position="80"/>
    </location>
</feature>
<dbReference type="InterPro" id="IPR003734">
    <property type="entry name" value="DUF155"/>
</dbReference>
<evidence type="ECO:0000313" key="4">
    <source>
        <dbReference type="Proteomes" id="UP001488805"/>
    </source>
</evidence>
<proteinExistence type="inferred from homology"/>
<dbReference type="Pfam" id="PF02582">
    <property type="entry name" value="DUF155"/>
    <property type="match status" value="1"/>
</dbReference>
<dbReference type="PANTHER" id="PTHR16255">
    <property type="entry name" value="REQUIRED FOR MEIOTIC NUCLEAR DIVISION PROTEIN 1 HOMOLOG"/>
    <property type="match status" value="1"/>
</dbReference>
<dbReference type="AlphaFoldDB" id="A0AAW1FI19"/>
<protein>
    <recommendedName>
        <fullName evidence="2">DUF155 domain-containing protein</fullName>
    </recommendedName>
</protein>
<dbReference type="PANTHER" id="PTHR16255:SF1">
    <property type="entry name" value="REQUIRED FOR MEIOTIC NUCLEAR DIVISION PROTEIN 1 HOMOLOG"/>
    <property type="match status" value="1"/>
</dbReference>
<dbReference type="GO" id="GO:0070131">
    <property type="term" value="P:positive regulation of mitochondrial translation"/>
    <property type="evidence" value="ECO:0007669"/>
    <property type="project" value="TreeGrafter"/>
</dbReference>
<evidence type="ECO:0000313" key="3">
    <source>
        <dbReference type="EMBL" id="KAK9534087.1"/>
    </source>
</evidence>
<accession>A0AAW1FI19</accession>
<dbReference type="Proteomes" id="UP001488805">
    <property type="component" value="Unassembled WGS sequence"/>
</dbReference>
<organism evidence="3 4">
    <name type="scientific">Zoarces viviparus</name>
    <name type="common">Viviparous eelpout</name>
    <name type="synonym">Blennius viviparus</name>
    <dbReference type="NCBI Taxonomy" id="48416"/>
    <lineage>
        <taxon>Eukaryota</taxon>
        <taxon>Metazoa</taxon>
        <taxon>Chordata</taxon>
        <taxon>Craniata</taxon>
        <taxon>Vertebrata</taxon>
        <taxon>Euteleostomi</taxon>
        <taxon>Actinopterygii</taxon>
        <taxon>Neopterygii</taxon>
        <taxon>Teleostei</taxon>
        <taxon>Neoteleostei</taxon>
        <taxon>Acanthomorphata</taxon>
        <taxon>Eupercaria</taxon>
        <taxon>Perciformes</taxon>
        <taxon>Cottioidei</taxon>
        <taxon>Zoarcales</taxon>
        <taxon>Zoarcidae</taxon>
        <taxon>Zoarcinae</taxon>
        <taxon>Zoarces</taxon>
    </lineage>
</organism>
<sequence length="126" mass="14887">MLLRTLWSRLGAQLPAEWKPVCVCTSACLSQSVQPHKHCINLRSDLLITPDFYWDRENLEKLYDKTCQFLSINRRVNVVNEKLEHCSQLTDLMRSHLSEKHSLRLEWMIIILIAIEVMFELAKMIF</sequence>
<dbReference type="InterPro" id="IPR051624">
    <property type="entry name" value="RMD1/Sad1-interacting"/>
</dbReference>
<comment type="similarity">
    <text evidence="1">Belongs to the RMD1/sif2 family.</text>
</comment>
<name>A0AAW1FI19_ZOAVI</name>
<gene>
    <name evidence="3" type="ORF">VZT92_009158</name>
</gene>
<reference evidence="3 4" key="1">
    <citation type="journal article" date="2024" name="Genome Biol. Evol.">
        <title>Chromosome-level genome assembly of the viviparous eelpout Zoarces viviparus.</title>
        <authorList>
            <person name="Fuhrmann N."/>
            <person name="Brasseur M.V."/>
            <person name="Bakowski C.E."/>
            <person name="Podsiadlowski L."/>
            <person name="Prost S."/>
            <person name="Krehenwinkel H."/>
            <person name="Mayer C."/>
        </authorList>
    </citation>
    <scope>NUCLEOTIDE SEQUENCE [LARGE SCALE GENOMIC DNA]</scope>
    <source>
        <strain evidence="3">NO-MEL_2022_Ind0_liver</strain>
    </source>
</reference>
<evidence type="ECO:0000259" key="2">
    <source>
        <dbReference type="Pfam" id="PF02582"/>
    </source>
</evidence>
<dbReference type="EMBL" id="JBCEZU010000067">
    <property type="protein sequence ID" value="KAK9534087.1"/>
    <property type="molecule type" value="Genomic_DNA"/>
</dbReference>
<evidence type="ECO:0000256" key="1">
    <source>
        <dbReference type="ARBA" id="ARBA00008306"/>
    </source>
</evidence>
<keyword evidence="4" id="KW-1185">Reference proteome</keyword>
<dbReference type="GO" id="GO:0005739">
    <property type="term" value="C:mitochondrion"/>
    <property type="evidence" value="ECO:0007669"/>
    <property type="project" value="UniProtKB-ARBA"/>
</dbReference>
<comment type="caution">
    <text evidence="3">The sequence shown here is derived from an EMBL/GenBank/DDBJ whole genome shotgun (WGS) entry which is preliminary data.</text>
</comment>